<comment type="caution">
    <text evidence="2">The sequence shown here is derived from an EMBL/GenBank/DDBJ whole genome shotgun (WGS) entry which is preliminary data.</text>
</comment>
<dbReference type="InterPro" id="IPR019301">
    <property type="entry name" value="Flagellar_prot_FlgJ_N"/>
</dbReference>
<proteinExistence type="predicted"/>
<evidence type="ECO:0000313" key="2">
    <source>
        <dbReference type="EMBL" id="MBB6430357.1"/>
    </source>
</evidence>
<keyword evidence="3" id="KW-1185">Reference proteome</keyword>
<sequence length="133" mass="14639">MLTPPPSLDSLSAPAIYTEGRESRYTGSRDFAAELDRAAKTSGEVENPELREAAEQLVATAFILPLLEQARQDPFKSDLFHGGQGEEVFGQQLDVIYAENITQSANFGISDALVRRFETTLNHDPESQVNLRG</sequence>
<name>A0A7X0H796_9BACT</name>
<dbReference type="EMBL" id="JACHGY010000001">
    <property type="protein sequence ID" value="MBB6430357.1"/>
    <property type="molecule type" value="Genomic_DNA"/>
</dbReference>
<protein>
    <submittedName>
        <fullName evidence="2">Rod binding domain-containing protein</fullName>
    </submittedName>
</protein>
<organism evidence="2 3">
    <name type="scientific">Algisphaera agarilytica</name>
    <dbReference type="NCBI Taxonomy" id="1385975"/>
    <lineage>
        <taxon>Bacteria</taxon>
        <taxon>Pseudomonadati</taxon>
        <taxon>Planctomycetota</taxon>
        <taxon>Phycisphaerae</taxon>
        <taxon>Phycisphaerales</taxon>
        <taxon>Phycisphaeraceae</taxon>
        <taxon>Algisphaera</taxon>
    </lineage>
</organism>
<dbReference type="Pfam" id="PF10135">
    <property type="entry name" value="Rod-binding"/>
    <property type="match status" value="1"/>
</dbReference>
<gene>
    <name evidence="2" type="ORF">HNQ40_002163</name>
</gene>
<evidence type="ECO:0000313" key="3">
    <source>
        <dbReference type="Proteomes" id="UP000541810"/>
    </source>
</evidence>
<feature type="domain" description="Flagellar protein FlgJ N-terminal" evidence="1">
    <location>
        <begin position="71"/>
        <end position="115"/>
    </location>
</feature>
<accession>A0A7X0H796</accession>
<dbReference type="AlphaFoldDB" id="A0A7X0H796"/>
<dbReference type="Proteomes" id="UP000541810">
    <property type="component" value="Unassembled WGS sequence"/>
</dbReference>
<evidence type="ECO:0000259" key="1">
    <source>
        <dbReference type="Pfam" id="PF10135"/>
    </source>
</evidence>
<dbReference type="RefSeq" id="WP_184677877.1">
    <property type="nucleotide sequence ID" value="NZ_JACHGY010000001.1"/>
</dbReference>
<reference evidence="2 3" key="1">
    <citation type="submission" date="2020-08" db="EMBL/GenBank/DDBJ databases">
        <title>Genomic Encyclopedia of Type Strains, Phase IV (KMG-IV): sequencing the most valuable type-strain genomes for metagenomic binning, comparative biology and taxonomic classification.</title>
        <authorList>
            <person name="Goeker M."/>
        </authorList>
    </citation>
    <scope>NUCLEOTIDE SEQUENCE [LARGE SCALE GENOMIC DNA]</scope>
    <source>
        <strain evidence="2 3">DSM 103725</strain>
    </source>
</reference>